<reference evidence="3" key="1">
    <citation type="submission" date="2016-10" db="EMBL/GenBank/DDBJ databases">
        <authorList>
            <person name="Varghese N."/>
            <person name="Submissions S."/>
        </authorList>
    </citation>
    <scope>NUCLEOTIDE SEQUENCE [LARGE SCALE GENOMIC DNA]</scope>
    <source>
        <strain evidence="3">IBRC-M10078</strain>
    </source>
</reference>
<sequence>MKEVIKLIAEITNISHDLLMDFSDAMGWQLTDKELHLWVMGIMGIIVFFVVQVVFKALAKWSITSISFIYSFTVLVVIVFAIEIQQKITGRGNMEFLDAVIGLWGFLLFFGAYLIIRLLIYGVKKLVRYMKENRNNHNDQTTRFKG</sequence>
<evidence type="ECO:0000256" key="1">
    <source>
        <dbReference type="SAM" id="Phobius"/>
    </source>
</evidence>
<feature type="transmembrane region" description="Helical" evidence="1">
    <location>
        <begin position="96"/>
        <end position="120"/>
    </location>
</feature>
<dbReference type="OrthoDB" id="2868470at2"/>
<dbReference type="AlphaFoldDB" id="A0A1H0WW92"/>
<name>A0A1H0WW92_9BACI</name>
<evidence type="ECO:0000313" key="3">
    <source>
        <dbReference type="Proteomes" id="UP000199159"/>
    </source>
</evidence>
<gene>
    <name evidence="2" type="ORF">SAMN05216565_11721</name>
</gene>
<protein>
    <submittedName>
        <fullName evidence="2">Uncharacterized protein</fullName>
    </submittedName>
</protein>
<dbReference type="RefSeq" id="WP_090859183.1">
    <property type="nucleotide sequence ID" value="NZ_FNJU01000017.1"/>
</dbReference>
<keyword evidence="1" id="KW-0812">Transmembrane</keyword>
<dbReference type="Proteomes" id="UP000199159">
    <property type="component" value="Unassembled WGS sequence"/>
</dbReference>
<feature type="transmembrane region" description="Helical" evidence="1">
    <location>
        <begin position="35"/>
        <end position="55"/>
    </location>
</feature>
<proteinExistence type="predicted"/>
<evidence type="ECO:0000313" key="2">
    <source>
        <dbReference type="EMBL" id="SDP94859.1"/>
    </source>
</evidence>
<keyword evidence="1" id="KW-1133">Transmembrane helix</keyword>
<keyword evidence="3" id="KW-1185">Reference proteome</keyword>
<keyword evidence="1" id="KW-0472">Membrane</keyword>
<organism evidence="2 3">
    <name type="scientific">Litchfieldia salsa</name>
    <dbReference type="NCBI Taxonomy" id="930152"/>
    <lineage>
        <taxon>Bacteria</taxon>
        <taxon>Bacillati</taxon>
        <taxon>Bacillota</taxon>
        <taxon>Bacilli</taxon>
        <taxon>Bacillales</taxon>
        <taxon>Bacillaceae</taxon>
        <taxon>Litchfieldia</taxon>
    </lineage>
</organism>
<accession>A0A1H0WW92</accession>
<dbReference type="EMBL" id="FNJU01000017">
    <property type="protein sequence ID" value="SDP94859.1"/>
    <property type="molecule type" value="Genomic_DNA"/>
</dbReference>
<dbReference type="STRING" id="930152.SAMN05216565_11721"/>
<feature type="transmembrane region" description="Helical" evidence="1">
    <location>
        <begin position="61"/>
        <end position="84"/>
    </location>
</feature>